<organism evidence="1 2">
    <name type="scientific">Erythroxylum novogranatense</name>
    <dbReference type="NCBI Taxonomy" id="1862640"/>
    <lineage>
        <taxon>Eukaryota</taxon>
        <taxon>Viridiplantae</taxon>
        <taxon>Streptophyta</taxon>
        <taxon>Embryophyta</taxon>
        <taxon>Tracheophyta</taxon>
        <taxon>Spermatophyta</taxon>
        <taxon>Magnoliopsida</taxon>
        <taxon>eudicotyledons</taxon>
        <taxon>Gunneridae</taxon>
        <taxon>Pentapetalae</taxon>
        <taxon>rosids</taxon>
        <taxon>fabids</taxon>
        <taxon>Malpighiales</taxon>
        <taxon>Erythroxylaceae</taxon>
        <taxon>Erythroxylum</taxon>
    </lineage>
</organism>
<accession>A0AAV8U6G9</accession>
<dbReference type="PANTHER" id="PTHR34788:SF4">
    <property type="entry name" value="F15I1.22"/>
    <property type="match status" value="1"/>
</dbReference>
<dbReference type="EMBL" id="JAIWQS010000001">
    <property type="protein sequence ID" value="KAJ8773930.1"/>
    <property type="molecule type" value="Genomic_DNA"/>
</dbReference>
<dbReference type="AlphaFoldDB" id="A0AAV8U6G9"/>
<evidence type="ECO:0000313" key="1">
    <source>
        <dbReference type="EMBL" id="KAJ8773930.1"/>
    </source>
</evidence>
<protein>
    <submittedName>
        <fullName evidence="1">Uncharacterized protein</fullName>
    </submittedName>
</protein>
<name>A0AAV8U6G9_9ROSI</name>
<keyword evidence="2" id="KW-1185">Reference proteome</keyword>
<dbReference type="Proteomes" id="UP001159364">
    <property type="component" value="Linkage Group LG01"/>
</dbReference>
<dbReference type="PANTHER" id="PTHR34788">
    <property type="entry name" value="F15I1.22"/>
    <property type="match status" value="1"/>
</dbReference>
<sequence>MAQTSLAPTFQWPTRRKVSLRRRKVPTARLGGKRPRRGQFFTGMFRRMRLKRLRLYYCCMVKKLKDYYRNLVKDMTQAAGTIEAYQQRLLMECSFLVPVMGLPISICPSIVGSEHPWYSIT</sequence>
<reference evidence="1 2" key="1">
    <citation type="submission" date="2021-09" db="EMBL/GenBank/DDBJ databases">
        <title>Genomic insights and catalytic innovation underlie evolution of tropane alkaloids biosynthesis.</title>
        <authorList>
            <person name="Wang Y.-J."/>
            <person name="Tian T."/>
            <person name="Huang J.-P."/>
            <person name="Huang S.-X."/>
        </authorList>
    </citation>
    <scope>NUCLEOTIDE SEQUENCE [LARGE SCALE GENOMIC DNA]</scope>
    <source>
        <strain evidence="1">KIB-2018</strain>
        <tissue evidence="1">Leaf</tissue>
    </source>
</reference>
<proteinExistence type="predicted"/>
<evidence type="ECO:0000313" key="2">
    <source>
        <dbReference type="Proteomes" id="UP001159364"/>
    </source>
</evidence>
<comment type="caution">
    <text evidence="1">The sequence shown here is derived from an EMBL/GenBank/DDBJ whole genome shotgun (WGS) entry which is preliminary data.</text>
</comment>
<gene>
    <name evidence="1" type="ORF">K2173_009361</name>
</gene>